<sequence length="60" mass="6341">MIDGFDNGILKNQLIDGSSVAFQTCGLQPTDATPDNGLDATVVPVKLSEHFTAFTADDDL</sequence>
<reference evidence="1 2" key="1">
    <citation type="journal article" date="2009" name="Proc. Natl. Acad. Sci. U.S.A.">
        <title>Characterizing a model human gut microbiota composed of members of its two dominant bacterial phyla.</title>
        <authorList>
            <person name="Mahowald M.A."/>
            <person name="Rey F.E."/>
            <person name="Seedorf H."/>
            <person name="Turnbaugh P.J."/>
            <person name="Fulton R.S."/>
            <person name="Wollam A."/>
            <person name="Shah N."/>
            <person name="Wang C."/>
            <person name="Magrini V."/>
            <person name="Wilson R.K."/>
            <person name="Cantarel B.L."/>
            <person name="Coutinho P.M."/>
            <person name="Henrissat B."/>
            <person name="Crock L.W."/>
            <person name="Russell A."/>
            <person name="Verberkmoes N.C."/>
            <person name="Hettich R.L."/>
            <person name="Gordon J.I."/>
        </authorList>
    </citation>
    <scope>NUCLEOTIDE SEQUENCE [LARGE SCALE GENOMIC DNA]</scope>
    <source>
        <strain evidence="2">ATCC 27750 / DSM 3376 / VPI C15-48 / C15-B4</strain>
    </source>
</reference>
<gene>
    <name evidence="1" type="ordered locus">EUBELI_01550</name>
</gene>
<accession>C4Z2G7</accession>
<dbReference type="EMBL" id="CP001104">
    <property type="protein sequence ID" value="ACR72542.1"/>
    <property type="molecule type" value="Genomic_DNA"/>
</dbReference>
<dbReference type="Proteomes" id="UP000001476">
    <property type="component" value="Chromosome"/>
</dbReference>
<keyword evidence="2" id="KW-1185">Reference proteome</keyword>
<evidence type="ECO:0000313" key="1">
    <source>
        <dbReference type="EMBL" id="ACR72542.1"/>
    </source>
</evidence>
<name>C4Z2G7_LACE2</name>
<dbReference type="KEGG" id="eel:EUBELI_01550"/>
<proteinExistence type="predicted"/>
<dbReference type="AlphaFoldDB" id="C4Z2G7"/>
<dbReference type="STRING" id="515620.EUBELI_01550"/>
<evidence type="ECO:0000313" key="2">
    <source>
        <dbReference type="Proteomes" id="UP000001476"/>
    </source>
</evidence>
<organism evidence="1 2">
    <name type="scientific">Lachnospira eligens (strain ATCC 27750 / DSM 3376 / VPI C15-48 / C15-B4)</name>
    <name type="common">Eubacterium eligens</name>
    <dbReference type="NCBI Taxonomy" id="515620"/>
    <lineage>
        <taxon>Bacteria</taxon>
        <taxon>Bacillati</taxon>
        <taxon>Bacillota</taxon>
        <taxon>Clostridia</taxon>
        <taxon>Lachnospirales</taxon>
        <taxon>Lachnospiraceae</taxon>
        <taxon>Lachnospira</taxon>
    </lineage>
</organism>
<dbReference type="HOGENOM" id="CLU_2934587_0_0_9"/>
<protein>
    <submittedName>
        <fullName evidence="1">Uncharacterized protein</fullName>
    </submittedName>
</protein>